<feature type="domain" description="R13L1/DRL21-like LRR repeat region" evidence="6">
    <location>
        <begin position="387"/>
        <end position="509"/>
    </location>
</feature>
<dbReference type="Pfam" id="PF23559">
    <property type="entry name" value="WHD_DRP"/>
    <property type="match status" value="1"/>
</dbReference>
<dbReference type="SUPFAM" id="SSF52058">
    <property type="entry name" value="L domain-like"/>
    <property type="match status" value="2"/>
</dbReference>
<keyword evidence="2" id="KW-0677">Repeat</keyword>
<evidence type="ECO:0000256" key="3">
    <source>
        <dbReference type="ARBA" id="ARBA00022821"/>
    </source>
</evidence>
<dbReference type="AlphaFoldDB" id="A0AAN9F9R6"/>
<comment type="caution">
    <text evidence="7">The sequence shown here is derived from an EMBL/GenBank/DDBJ whole genome shotgun (WGS) entry which is preliminary data.</text>
</comment>
<dbReference type="EMBL" id="JAYKXN010000007">
    <property type="protein sequence ID" value="KAK7271444.1"/>
    <property type="molecule type" value="Genomic_DNA"/>
</dbReference>
<feature type="domain" description="Disease resistance protein winged helix" evidence="5">
    <location>
        <begin position="271"/>
        <end position="338"/>
    </location>
</feature>
<gene>
    <name evidence="7" type="ORF">RJT34_27361</name>
</gene>
<name>A0AAN9F9R6_CLITE</name>
<dbReference type="Gene3D" id="3.40.50.300">
    <property type="entry name" value="P-loop containing nucleotide triphosphate hydrolases"/>
    <property type="match status" value="1"/>
</dbReference>
<dbReference type="InterPro" id="IPR056789">
    <property type="entry name" value="LRR_R13L1-DRL21"/>
</dbReference>
<dbReference type="Gene3D" id="3.80.10.10">
    <property type="entry name" value="Ribonuclease Inhibitor"/>
    <property type="match status" value="3"/>
</dbReference>
<dbReference type="FunFam" id="3.40.50.300:FF:001091">
    <property type="entry name" value="Probable disease resistance protein At1g61300"/>
    <property type="match status" value="1"/>
</dbReference>
<evidence type="ECO:0000256" key="1">
    <source>
        <dbReference type="ARBA" id="ARBA00022614"/>
    </source>
</evidence>
<dbReference type="GO" id="GO:0006952">
    <property type="term" value="P:defense response"/>
    <property type="evidence" value="ECO:0007669"/>
    <property type="project" value="UniProtKB-KW"/>
</dbReference>
<evidence type="ECO:0000259" key="5">
    <source>
        <dbReference type="Pfam" id="PF23559"/>
    </source>
</evidence>
<dbReference type="InterPro" id="IPR032675">
    <property type="entry name" value="LRR_dom_sf"/>
</dbReference>
<dbReference type="InterPro" id="IPR002182">
    <property type="entry name" value="NB-ARC"/>
</dbReference>
<organism evidence="7 8">
    <name type="scientific">Clitoria ternatea</name>
    <name type="common">Butterfly pea</name>
    <dbReference type="NCBI Taxonomy" id="43366"/>
    <lineage>
        <taxon>Eukaryota</taxon>
        <taxon>Viridiplantae</taxon>
        <taxon>Streptophyta</taxon>
        <taxon>Embryophyta</taxon>
        <taxon>Tracheophyta</taxon>
        <taxon>Spermatophyta</taxon>
        <taxon>Magnoliopsida</taxon>
        <taxon>eudicotyledons</taxon>
        <taxon>Gunneridae</taxon>
        <taxon>Pentapetalae</taxon>
        <taxon>rosids</taxon>
        <taxon>fabids</taxon>
        <taxon>Fabales</taxon>
        <taxon>Fabaceae</taxon>
        <taxon>Papilionoideae</taxon>
        <taxon>50 kb inversion clade</taxon>
        <taxon>NPAAA clade</taxon>
        <taxon>indigoferoid/millettioid clade</taxon>
        <taxon>Phaseoleae</taxon>
        <taxon>Clitoria</taxon>
    </lineage>
</organism>
<reference evidence="7 8" key="1">
    <citation type="submission" date="2024-01" db="EMBL/GenBank/DDBJ databases">
        <title>The genomes of 5 underutilized Papilionoideae crops provide insights into root nodulation and disease resistance.</title>
        <authorList>
            <person name="Yuan L."/>
        </authorList>
    </citation>
    <scope>NUCLEOTIDE SEQUENCE [LARGE SCALE GENOMIC DNA]</scope>
    <source>
        <strain evidence="7">LY-2023</strain>
        <tissue evidence="7">Leaf</tissue>
    </source>
</reference>
<accession>A0AAN9F9R6</accession>
<dbReference type="Gene3D" id="1.10.10.10">
    <property type="entry name" value="Winged helix-like DNA-binding domain superfamily/Winged helix DNA-binding domain"/>
    <property type="match status" value="1"/>
</dbReference>
<dbReference type="PANTHER" id="PTHR36766:SF40">
    <property type="entry name" value="DISEASE RESISTANCE PROTEIN RGA3"/>
    <property type="match status" value="1"/>
</dbReference>
<evidence type="ECO:0000313" key="8">
    <source>
        <dbReference type="Proteomes" id="UP001359559"/>
    </source>
</evidence>
<evidence type="ECO:0000313" key="7">
    <source>
        <dbReference type="EMBL" id="KAK7271444.1"/>
    </source>
</evidence>
<dbReference type="FunFam" id="1.10.8.430:FF:000003">
    <property type="entry name" value="Probable disease resistance protein At5g66910"/>
    <property type="match status" value="1"/>
</dbReference>
<dbReference type="Pfam" id="PF00931">
    <property type="entry name" value="NB-ARC"/>
    <property type="match status" value="1"/>
</dbReference>
<dbReference type="Pfam" id="PF25019">
    <property type="entry name" value="LRR_R13L1-DRL21"/>
    <property type="match status" value="1"/>
</dbReference>
<dbReference type="Proteomes" id="UP001359559">
    <property type="component" value="Unassembled WGS sequence"/>
</dbReference>
<keyword evidence="3" id="KW-0611">Plant defense</keyword>
<protein>
    <recommendedName>
        <fullName evidence="9">NB-ARC domain-containing protein</fullName>
    </recommendedName>
</protein>
<dbReference type="InterPro" id="IPR036388">
    <property type="entry name" value="WH-like_DNA-bd_sf"/>
</dbReference>
<dbReference type="PRINTS" id="PR00364">
    <property type="entry name" value="DISEASERSIST"/>
</dbReference>
<dbReference type="PANTHER" id="PTHR36766">
    <property type="entry name" value="PLANT BROAD-SPECTRUM MILDEW RESISTANCE PROTEIN RPW8"/>
    <property type="match status" value="1"/>
</dbReference>
<dbReference type="InterPro" id="IPR058922">
    <property type="entry name" value="WHD_DRP"/>
</dbReference>
<keyword evidence="8" id="KW-1185">Reference proteome</keyword>
<evidence type="ECO:0000259" key="4">
    <source>
        <dbReference type="Pfam" id="PF00931"/>
    </source>
</evidence>
<evidence type="ECO:0000259" key="6">
    <source>
        <dbReference type="Pfam" id="PF25019"/>
    </source>
</evidence>
<dbReference type="GO" id="GO:0043531">
    <property type="term" value="F:ADP binding"/>
    <property type="evidence" value="ECO:0007669"/>
    <property type="project" value="InterPro"/>
</dbReference>
<dbReference type="InterPro" id="IPR027417">
    <property type="entry name" value="P-loop_NTPase"/>
</dbReference>
<dbReference type="Gene3D" id="1.10.8.430">
    <property type="entry name" value="Helical domain of apoptotic protease-activating factors"/>
    <property type="match status" value="1"/>
</dbReference>
<evidence type="ECO:0008006" key="9">
    <source>
        <dbReference type="Google" id="ProtNLM"/>
    </source>
</evidence>
<keyword evidence="1" id="KW-0433">Leucine-rich repeat</keyword>
<proteinExistence type="predicted"/>
<evidence type="ECO:0000256" key="2">
    <source>
        <dbReference type="ARBA" id="ARBA00022737"/>
    </source>
</evidence>
<dbReference type="SUPFAM" id="SSF52540">
    <property type="entry name" value="P-loop containing nucleoside triphosphate hydrolases"/>
    <property type="match status" value="1"/>
</dbReference>
<sequence length="922" mass="104492">MAAEFVGGALLSAFLQVAFDRLASRQCESQKNLSVISVVSMGGMGKTTLAQLVYNDGKIKDEFEVRVWVCVTEEFDVFKVTRTVLEQITMLSDDTKDLNMLQLKLKEELMGKKFLLVLDDVWNENYLNWEVLQSPFIYGAPGSKILVTTRSEKVASTMRCAKPHHLNHLSEEDSWSLFAKHALHDRDSCSNSGFEEIGRKVVKKCKGLPLALKTIGSLLYTKMSSEEWNGILTSEIWDLSEEEINIIPALRLSYQYLPSHLKRCFAYCSLLPKDYEFDKDYLVQLWMDENLLQFYQQNKSMKEIGDECFNDLLSRSFFQRSSGDTTQFVMHDLINDLAKCVSGQFCLRLEEDEDVKKVRKMPLGLGKLKNLEVLSSYYVGRGGESNITELAELNLRGSLHVEELQNVVHPMDALSANFRNKVHLEKLSLTWSMNNGGSQKERDVLEKLQPHTNLKRLCINNYSGTRFPDWFGNNHLCNIVSMKLINCKYCFILPPLGILSSLKELCIKGLDGIVVIGPEFYGNNSSAPFGSLQVLKIKKMVELEEWECERAPEAFPCLEVLYIKDCEKLRKQLPIQLPSLQRLEITNCRQLVSSLPLVPAIDKLQLKNCGNLKWKSFPFTLKTLRIGGSCMEKSLLENLHEMMLVHTCLKSFTVGNCPRMEFPVGHSLAFLAKVYILDSCDALRTFQLDLFPKLVSLKLHGCRNFERFSTSEGHHLSLNSLATLEIHRCPKLRSLPKGFTAPKLEVLDISQLESLTSLPDHMHILFPSLRSMALANLEVESFPEGSLPSNLRSLVIRFCPKLMASRMKWNLNTTSLVSLVIIDENMQCFPDKCLLPPALEELHIQGCSNLQTFDHEGLCHLASLKLLSVVDCPKLEGLPKKGLPSSLGTLAIRGNCPLIKQRCQKQSGKDIPWVEIDDEIIM</sequence>
<feature type="domain" description="NB-ARC" evidence="4">
    <location>
        <begin position="25"/>
        <end position="186"/>
    </location>
</feature>
<dbReference type="InterPro" id="IPR042197">
    <property type="entry name" value="Apaf_helical"/>
</dbReference>